<dbReference type="Proteomes" id="UP000267341">
    <property type="component" value="Unassembled WGS sequence"/>
</dbReference>
<evidence type="ECO:0000256" key="2">
    <source>
        <dbReference type="ARBA" id="ARBA00023125"/>
    </source>
</evidence>
<keyword evidence="2" id="KW-0238">DNA-binding</keyword>
<comment type="caution">
    <text evidence="5">The sequence shown here is derived from an EMBL/GenBank/DDBJ whole genome shotgun (WGS) entry which is preliminary data.</text>
</comment>
<dbReference type="PANTHER" id="PTHR36511:SF3">
    <property type="entry name" value="ANTITOXIN HIGA-2"/>
    <property type="match status" value="1"/>
</dbReference>
<evidence type="ECO:0000313" key="5">
    <source>
        <dbReference type="EMBL" id="RKR65246.1"/>
    </source>
</evidence>
<dbReference type="InterPro" id="IPR010982">
    <property type="entry name" value="Lambda_DNA-bd_dom_sf"/>
</dbReference>
<dbReference type="SUPFAM" id="SSF47413">
    <property type="entry name" value="lambda repressor-like DNA-binding domains"/>
    <property type="match status" value="1"/>
</dbReference>
<name>A0ABX9S335_9ENTR</name>
<dbReference type="PROSITE" id="PS50943">
    <property type="entry name" value="HTH_CROC1"/>
    <property type="match status" value="1"/>
</dbReference>
<evidence type="ECO:0000256" key="1">
    <source>
        <dbReference type="ARBA" id="ARBA00023015"/>
    </source>
</evidence>
<keyword evidence="6" id="KW-1185">Reference proteome</keyword>
<keyword evidence="1" id="KW-0805">Transcription regulation</keyword>
<feature type="domain" description="HTH cro/C1-type" evidence="4">
    <location>
        <begin position="43"/>
        <end position="96"/>
    </location>
</feature>
<protein>
    <submittedName>
        <fullName evidence="5">Transcriptional regulator</fullName>
    </submittedName>
</protein>
<evidence type="ECO:0000313" key="6">
    <source>
        <dbReference type="Proteomes" id="UP000267341"/>
    </source>
</evidence>
<dbReference type="CDD" id="cd00093">
    <property type="entry name" value="HTH_XRE"/>
    <property type="match status" value="1"/>
</dbReference>
<reference evidence="5 6" key="1">
    <citation type="submission" date="2018-10" db="EMBL/GenBank/DDBJ databases">
        <title>Genomic Encyclopedia of Type Strains, Phase IV (KMG-IV): sequencing the most valuable type-strain genomes for metagenomic binning, comparative biology and taxonomic classification.</title>
        <authorList>
            <person name="Goeker M."/>
        </authorList>
    </citation>
    <scope>NUCLEOTIDE SEQUENCE [LARGE SCALE GENOMIC DNA]</scope>
    <source>
        <strain evidence="5 6">DSM 5079</strain>
    </source>
</reference>
<dbReference type="InterPro" id="IPR052359">
    <property type="entry name" value="HTH-type_reg/antitoxin"/>
</dbReference>
<dbReference type="InterPro" id="IPR001387">
    <property type="entry name" value="Cro/C1-type_HTH"/>
</dbReference>
<evidence type="ECO:0000256" key="3">
    <source>
        <dbReference type="ARBA" id="ARBA00023163"/>
    </source>
</evidence>
<dbReference type="EMBL" id="RBIZ01000003">
    <property type="protein sequence ID" value="RKR65246.1"/>
    <property type="molecule type" value="Genomic_DNA"/>
</dbReference>
<evidence type="ECO:0000259" key="4">
    <source>
        <dbReference type="PROSITE" id="PS50943"/>
    </source>
</evidence>
<sequence length="103" mass="11902">MKRDLFRELTEGMTSWQEVNEGKRTLKTHRLSANDIELSPAEIRAIRNKLNLSQALFAQYLHTAVKTYQNWEQGLARPNKQAILLLRIVEQSPSTLNLLATLR</sequence>
<proteinExistence type="predicted"/>
<dbReference type="PANTHER" id="PTHR36511">
    <property type="entry name" value="MERR FAMILY BACTERIAL REGULATORY PROTEIN"/>
    <property type="match status" value="1"/>
</dbReference>
<dbReference type="Pfam" id="PF15731">
    <property type="entry name" value="MqsA_antitoxin"/>
    <property type="match status" value="1"/>
</dbReference>
<keyword evidence="3" id="KW-0804">Transcription</keyword>
<accession>A0ABX9S335</accession>
<gene>
    <name evidence="5" type="ORF">C7387_1970</name>
</gene>
<dbReference type="InterPro" id="IPR032758">
    <property type="entry name" value="MqsA/HigA-2"/>
</dbReference>
<organism evidence="5 6">
    <name type="scientific">Yokenella regensburgei</name>
    <dbReference type="NCBI Taxonomy" id="158877"/>
    <lineage>
        <taxon>Bacteria</taxon>
        <taxon>Pseudomonadati</taxon>
        <taxon>Pseudomonadota</taxon>
        <taxon>Gammaproteobacteria</taxon>
        <taxon>Enterobacterales</taxon>
        <taxon>Enterobacteriaceae</taxon>
        <taxon>Yokenella</taxon>
    </lineage>
</organism>
<dbReference type="Gene3D" id="1.10.260.40">
    <property type="entry name" value="lambda repressor-like DNA-binding domains"/>
    <property type="match status" value="1"/>
</dbReference>